<accession>A0A135HP59</accession>
<dbReference type="RefSeq" id="WP_068884774.1">
    <property type="nucleotide sequence ID" value="NZ_LNTU01000039.1"/>
</dbReference>
<evidence type="ECO:0000313" key="1">
    <source>
        <dbReference type="EMBL" id="KXF74995.1"/>
    </source>
</evidence>
<protein>
    <recommendedName>
        <fullName evidence="3">Big-1 domain-containing protein</fullName>
    </recommendedName>
</protein>
<gene>
    <name evidence="1" type="ORF">ATN84_20095</name>
</gene>
<evidence type="ECO:0008006" key="3">
    <source>
        <dbReference type="Google" id="ProtNLM"/>
    </source>
</evidence>
<proteinExistence type="predicted"/>
<dbReference type="InterPro" id="IPR013783">
    <property type="entry name" value="Ig-like_fold"/>
</dbReference>
<dbReference type="Gene3D" id="2.60.40.10">
    <property type="entry name" value="Immunoglobulins"/>
    <property type="match status" value="2"/>
</dbReference>
<dbReference type="Proteomes" id="UP000070107">
    <property type="component" value="Unassembled WGS sequence"/>
</dbReference>
<sequence>MSFGQGQGSGLIITSPDGASLPLYLPSHPLNAIYTGPDDVTIKEVVWSTDRDDDPDYMFTFEPNITNLGETTQITAYGPNKQITVNVYARSSDADNWAVSSPYQLTFTPVTKPQFGEVIDLVSWDDNPLAEGEWHLLQATFREYNGDPVAHYHPVNWEAVADNASVTVELAEPNGATDADGVMTNALRITGDVETTVTVTVTADSTTSDPLKLLFQPPPLDKPAKEGRMVLGPQGDGTIGDPYPLTVTYTDSAGEPMPDGTVVTWHGYPSDRLAFTSPTSKVTGGQGVATNTVTALDGEDIANAVIATTCFNPRIGANDHSDPDLVISFTQSQPTQGVSGIEIDKASCLSEWDVDITDTTQVIKCQARILNQVTTPQSVKLPTTPPVAGVEMWDATTGKPLSAPDGKTYVMQTDASGVATFLIGSANDTYFGVNVQWNDFTSPAAQLAIASGSGRLPAPIVVSGLQNGVLTIPPGVPTFNVTIPTSSNVNKDDPVALVLNNRVVWEGKVDPDFKIPVAYAALDLTNSNTLIYVTTGQQESQPAGGSAFTTSGGPVMTGPYQTVNRGPQMPKVITKTKNVVGPGDITGQGLKVSIPPYGAKQGDVVTVFGYVSGVYGLPLSDPARNIIAVTYNVDARSPLLSGQSVAVYLPQWAMAGYTNGQQADDKGQLQVDYNILSTNGTTWSNIAPGATTYFDLHTTL</sequence>
<evidence type="ECO:0000313" key="2">
    <source>
        <dbReference type="Proteomes" id="UP000070107"/>
    </source>
</evidence>
<name>A0A135HP59_9HYPH</name>
<comment type="caution">
    <text evidence="1">The sequence shown here is derived from an EMBL/GenBank/DDBJ whole genome shotgun (WGS) entry which is preliminary data.</text>
</comment>
<dbReference type="InterPro" id="IPR008964">
    <property type="entry name" value="Invasin/intimin_cell_adhesion"/>
</dbReference>
<keyword evidence="2" id="KW-1185">Reference proteome</keyword>
<reference evidence="1 2" key="1">
    <citation type="submission" date="2015-11" db="EMBL/GenBank/DDBJ databases">
        <title>Draft genome sequence of Paramesorhizobium deserti A-3-E, a strain highly resistant to diverse beta-lactam antibiotics.</title>
        <authorList>
            <person name="Lv R."/>
            <person name="Yang X."/>
            <person name="Fang N."/>
            <person name="Guo J."/>
            <person name="Luo X."/>
            <person name="Peng F."/>
            <person name="Yang R."/>
            <person name="Cui Y."/>
            <person name="Fang C."/>
            <person name="Song Y."/>
        </authorList>
    </citation>
    <scope>NUCLEOTIDE SEQUENCE [LARGE SCALE GENOMIC DNA]</scope>
    <source>
        <strain evidence="1 2">A-3-E</strain>
    </source>
</reference>
<dbReference type="AlphaFoldDB" id="A0A135HP59"/>
<organism evidence="1 2">
    <name type="scientific">Paramesorhizobium deserti</name>
    <dbReference type="NCBI Taxonomy" id="1494590"/>
    <lineage>
        <taxon>Bacteria</taxon>
        <taxon>Pseudomonadati</taxon>
        <taxon>Pseudomonadota</taxon>
        <taxon>Alphaproteobacteria</taxon>
        <taxon>Hyphomicrobiales</taxon>
        <taxon>Phyllobacteriaceae</taxon>
        <taxon>Paramesorhizobium</taxon>
    </lineage>
</organism>
<dbReference type="SUPFAM" id="SSF49373">
    <property type="entry name" value="Invasin/intimin cell-adhesion fragments"/>
    <property type="match status" value="2"/>
</dbReference>
<dbReference type="EMBL" id="LNTU01000039">
    <property type="protein sequence ID" value="KXF74995.1"/>
    <property type="molecule type" value="Genomic_DNA"/>
</dbReference>